<name>A0A1I1FMT0_9RHOB</name>
<evidence type="ECO:0000313" key="2">
    <source>
        <dbReference type="Proteomes" id="UP000198728"/>
    </source>
</evidence>
<dbReference type="STRING" id="441112.SAMN04488094_102215"/>
<dbReference type="OrthoDB" id="7495008at2"/>
<evidence type="ECO:0000313" key="1">
    <source>
        <dbReference type="EMBL" id="SFC00625.1"/>
    </source>
</evidence>
<dbReference type="AlphaFoldDB" id="A0A1I1FMT0"/>
<sequence>MNAFREVDDADPALAFSPMVRAIEKTFVWIDENGGIPLTPSKAFKRVFVHWAAAEFEWPGHTEAELFAVNKVLNEPDFAPLTVLHDLMIAMKLGRHYKGEFRLTKAGEALVSHPGRIFGNWDVFLNVLNVETEDGATGARLRRVLFGEPEKEPLPRYDGVMGQLYIQVLRPLCWAGLLQQGRGTASYRFEETVFMKTPLWRAAIRLETDQRVRRAQRH</sequence>
<dbReference type="EMBL" id="FOLG01000002">
    <property type="protein sequence ID" value="SFC00625.1"/>
    <property type="molecule type" value="Genomic_DNA"/>
</dbReference>
<organism evidence="1 2">
    <name type="scientific">Tropicimonas isoalkanivorans</name>
    <dbReference type="NCBI Taxonomy" id="441112"/>
    <lineage>
        <taxon>Bacteria</taxon>
        <taxon>Pseudomonadati</taxon>
        <taxon>Pseudomonadota</taxon>
        <taxon>Alphaproteobacteria</taxon>
        <taxon>Rhodobacterales</taxon>
        <taxon>Roseobacteraceae</taxon>
        <taxon>Tropicimonas</taxon>
    </lineage>
</organism>
<protein>
    <submittedName>
        <fullName evidence="1">Uncharacterized protein</fullName>
    </submittedName>
</protein>
<dbReference type="RefSeq" id="WP_093359586.1">
    <property type="nucleotide sequence ID" value="NZ_FOLG01000002.1"/>
</dbReference>
<reference evidence="1 2" key="1">
    <citation type="submission" date="2016-10" db="EMBL/GenBank/DDBJ databases">
        <authorList>
            <person name="de Groot N.N."/>
        </authorList>
    </citation>
    <scope>NUCLEOTIDE SEQUENCE [LARGE SCALE GENOMIC DNA]</scope>
    <source>
        <strain evidence="1 2">DSM 19548</strain>
    </source>
</reference>
<keyword evidence="2" id="KW-1185">Reference proteome</keyword>
<dbReference type="Proteomes" id="UP000198728">
    <property type="component" value="Unassembled WGS sequence"/>
</dbReference>
<proteinExistence type="predicted"/>
<gene>
    <name evidence="1" type="ORF">SAMN04488094_102215</name>
</gene>
<accession>A0A1I1FMT0</accession>